<keyword evidence="2" id="KW-0645">Protease</keyword>
<dbReference type="AlphaFoldDB" id="A0A1W1CNY7"/>
<protein>
    <submittedName>
        <fullName evidence="6">Invasion associated protein p60</fullName>
    </submittedName>
</protein>
<keyword evidence="4" id="KW-0788">Thiol protease</keyword>
<dbReference type="PROSITE" id="PS51257">
    <property type="entry name" value="PROKAR_LIPOPROTEIN"/>
    <property type="match status" value="1"/>
</dbReference>
<evidence type="ECO:0000256" key="4">
    <source>
        <dbReference type="ARBA" id="ARBA00022807"/>
    </source>
</evidence>
<proteinExistence type="inferred from homology"/>
<sequence>MKKIIYFIIFLFLFSGCLERPTSRVVGYPNISLSKNKIIKIARKHLGKPYRYGATGPNSFDCSGFVYAVYKTVGVNLPRTSLAQSKIEGRKLSRNQLREGDIVFFDTSLKGHVNHTGIYLGGGKFIHASSGRAYSVTISDINGWYKNKFRWGKHINYR</sequence>
<evidence type="ECO:0000256" key="1">
    <source>
        <dbReference type="ARBA" id="ARBA00007074"/>
    </source>
</evidence>
<gene>
    <name evidence="6" type="ORF">MNB_SV-12-528</name>
</gene>
<reference evidence="6" key="1">
    <citation type="submission" date="2016-10" db="EMBL/GenBank/DDBJ databases">
        <authorList>
            <person name="de Groot N.N."/>
        </authorList>
    </citation>
    <scope>NUCLEOTIDE SEQUENCE</scope>
</reference>
<dbReference type="InterPro" id="IPR038765">
    <property type="entry name" value="Papain-like_cys_pep_sf"/>
</dbReference>
<dbReference type="GO" id="GO:0006508">
    <property type="term" value="P:proteolysis"/>
    <property type="evidence" value="ECO:0007669"/>
    <property type="project" value="UniProtKB-KW"/>
</dbReference>
<dbReference type="InterPro" id="IPR051202">
    <property type="entry name" value="Peptidase_C40"/>
</dbReference>
<dbReference type="PROSITE" id="PS51935">
    <property type="entry name" value="NLPC_P60"/>
    <property type="match status" value="1"/>
</dbReference>
<dbReference type="Gene3D" id="3.90.1720.10">
    <property type="entry name" value="endopeptidase domain like (from Nostoc punctiforme)"/>
    <property type="match status" value="1"/>
</dbReference>
<dbReference type="PANTHER" id="PTHR47053">
    <property type="entry name" value="MUREIN DD-ENDOPEPTIDASE MEPH-RELATED"/>
    <property type="match status" value="1"/>
</dbReference>
<evidence type="ECO:0000313" key="6">
    <source>
        <dbReference type="EMBL" id="SFV67407.1"/>
    </source>
</evidence>
<evidence type="ECO:0000259" key="5">
    <source>
        <dbReference type="PROSITE" id="PS51935"/>
    </source>
</evidence>
<feature type="domain" description="NlpC/P60" evidence="5">
    <location>
        <begin position="32"/>
        <end position="156"/>
    </location>
</feature>
<dbReference type="PANTHER" id="PTHR47053:SF1">
    <property type="entry name" value="MUREIN DD-ENDOPEPTIDASE MEPH-RELATED"/>
    <property type="match status" value="1"/>
</dbReference>
<keyword evidence="3" id="KW-0378">Hydrolase</keyword>
<evidence type="ECO:0000256" key="3">
    <source>
        <dbReference type="ARBA" id="ARBA00022801"/>
    </source>
</evidence>
<dbReference type="InterPro" id="IPR000064">
    <property type="entry name" value="NLP_P60_dom"/>
</dbReference>
<dbReference type="SUPFAM" id="SSF54001">
    <property type="entry name" value="Cysteine proteinases"/>
    <property type="match status" value="1"/>
</dbReference>
<accession>A0A1W1CNY7</accession>
<evidence type="ECO:0000256" key="2">
    <source>
        <dbReference type="ARBA" id="ARBA00022670"/>
    </source>
</evidence>
<dbReference type="Pfam" id="PF00877">
    <property type="entry name" value="NLPC_P60"/>
    <property type="match status" value="1"/>
</dbReference>
<comment type="similarity">
    <text evidence="1">Belongs to the peptidase C40 family.</text>
</comment>
<dbReference type="GO" id="GO:0008234">
    <property type="term" value="F:cysteine-type peptidase activity"/>
    <property type="evidence" value="ECO:0007669"/>
    <property type="project" value="UniProtKB-KW"/>
</dbReference>
<organism evidence="6">
    <name type="scientific">hydrothermal vent metagenome</name>
    <dbReference type="NCBI Taxonomy" id="652676"/>
    <lineage>
        <taxon>unclassified sequences</taxon>
        <taxon>metagenomes</taxon>
        <taxon>ecological metagenomes</taxon>
    </lineage>
</organism>
<name>A0A1W1CNY7_9ZZZZ</name>
<dbReference type="EMBL" id="FPHE01000161">
    <property type="protein sequence ID" value="SFV67407.1"/>
    <property type="molecule type" value="Genomic_DNA"/>
</dbReference>